<keyword evidence="2" id="KW-1185">Reference proteome</keyword>
<gene>
    <name evidence="1" type="primary">ga21995</name>
    <name evidence="1" type="ORF">PR202_ga21995</name>
</gene>
<evidence type="ECO:0000313" key="2">
    <source>
        <dbReference type="Proteomes" id="UP001054889"/>
    </source>
</evidence>
<reference evidence="1" key="1">
    <citation type="journal article" date="2018" name="DNA Res.">
        <title>Multiple hybrid de novo genome assembly of finger millet, an orphan allotetraploid crop.</title>
        <authorList>
            <person name="Hatakeyama M."/>
            <person name="Aluri S."/>
            <person name="Balachadran M.T."/>
            <person name="Sivarajan S.R."/>
            <person name="Patrignani A."/>
            <person name="Gruter S."/>
            <person name="Poveda L."/>
            <person name="Shimizu-Inatsugi R."/>
            <person name="Baeten J."/>
            <person name="Francoijs K.J."/>
            <person name="Nataraja K.N."/>
            <person name="Reddy Y.A.N."/>
            <person name="Phadnis S."/>
            <person name="Ravikumar R.L."/>
            <person name="Schlapbach R."/>
            <person name="Sreeman S.M."/>
            <person name="Shimizu K.K."/>
        </authorList>
    </citation>
    <scope>NUCLEOTIDE SEQUENCE</scope>
</reference>
<comment type="caution">
    <text evidence="1">The sequence shown here is derived from an EMBL/GenBank/DDBJ whole genome shotgun (WGS) entry which is preliminary data.</text>
</comment>
<reference evidence="1" key="2">
    <citation type="submission" date="2021-12" db="EMBL/GenBank/DDBJ databases">
        <title>Resequencing data analysis of finger millet.</title>
        <authorList>
            <person name="Hatakeyama M."/>
            <person name="Aluri S."/>
            <person name="Balachadran M.T."/>
            <person name="Sivarajan S.R."/>
            <person name="Poveda L."/>
            <person name="Shimizu-Inatsugi R."/>
            <person name="Schlapbach R."/>
            <person name="Sreeman S.M."/>
            <person name="Shimizu K.K."/>
        </authorList>
    </citation>
    <scope>NUCLEOTIDE SEQUENCE</scope>
</reference>
<protein>
    <submittedName>
        <fullName evidence="1">Uncharacterized protein</fullName>
    </submittedName>
</protein>
<accession>A0AAV5D1V8</accession>
<organism evidence="1 2">
    <name type="scientific">Eleusine coracana subsp. coracana</name>
    <dbReference type="NCBI Taxonomy" id="191504"/>
    <lineage>
        <taxon>Eukaryota</taxon>
        <taxon>Viridiplantae</taxon>
        <taxon>Streptophyta</taxon>
        <taxon>Embryophyta</taxon>
        <taxon>Tracheophyta</taxon>
        <taxon>Spermatophyta</taxon>
        <taxon>Magnoliopsida</taxon>
        <taxon>Liliopsida</taxon>
        <taxon>Poales</taxon>
        <taxon>Poaceae</taxon>
        <taxon>PACMAD clade</taxon>
        <taxon>Chloridoideae</taxon>
        <taxon>Cynodonteae</taxon>
        <taxon>Eleusininae</taxon>
        <taxon>Eleusine</taxon>
    </lineage>
</organism>
<sequence>MFMEMGYKRRCRLPGRPTIRFHPKLIVRALEATEARHPHPRQCRYCPEGHRYPLRTLKEKLRYVPDNALIMKPLTSATTPMDSNPNAVSNDNVGASYLNNIELLNEANFLNWKGKVITCLAWNDLDVALRVDKPAPPADGAAPSTVLEKWDRSNRMATMVMLQTISAVCCGAADDILVWTLKEKLRCVPDNALIIKPLTSAPTPMESNPSADTDMTWVADCHFISCGSVDLGASVIWLHSYCWPKVENNAIVSA</sequence>
<proteinExistence type="predicted"/>
<dbReference type="EMBL" id="BQKI01000011">
    <property type="protein sequence ID" value="GJN04445.1"/>
    <property type="molecule type" value="Genomic_DNA"/>
</dbReference>
<evidence type="ECO:0000313" key="1">
    <source>
        <dbReference type="EMBL" id="GJN04445.1"/>
    </source>
</evidence>
<dbReference type="AlphaFoldDB" id="A0AAV5D1V8"/>
<name>A0AAV5D1V8_ELECO</name>
<dbReference type="Proteomes" id="UP001054889">
    <property type="component" value="Unassembled WGS sequence"/>
</dbReference>